<evidence type="ECO:0000313" key="2">
    <source>
        <dbReference type="EMBL" id="KAJ3508348.1"/>
    </source>
</evidence>
<dbReference type="Proteomes" id="UP001148786">
    <property type="component" value="Unassembled WGS sequence"/>
</dbReference>
<sequence length="553" mass="60833">MSARTRVRRGRVRCSESTDILPEPQVSTSSGRRVRPPRRADASPSPAHGIMGVSDESTGSSSSSEEEPLAALFVPPIPDLTSATEEPATVSTPSHEEVEFPEAQNPAMSGASHSSPVCAQDDNNSEESPATDALVEQEEQESAEDPEDPVSKYIAHPDLNRCPILPHDPAKQELAELRSILQITVEDNVDVNGEDKESWESVEAIPGALYLSVAMSGTDGPTTTELSCIFDRDIETVFEALQTAYFESSPAKALLKRAVRRGGFRIALSAQPVPMAEDFTNYAHRFEELGPLEHFWAPDADRPLESRRLVRSLPGRHLDHFLDVLERVWDLNDVPHDVYSVYIYDQGSNALVMDCSPSRPSHHQAGTSIGPLAGPTHLPSSPLRSEFLDAYYSQHRNTFEAHNTNPNVSLLHRHFILYEEMKVIITDLKITSPTAGVNITWNDNTFHVTTTDVANWMGGTIHLFNATRPLIKRGKQIYNAMVSPPYNGQIPQPHQSFFFALRALFSDNSLVRSGDVKAVLGQLSQGNADLQALASFTVSGFSGKIAELFPIYT</sequence>
<feature type="compositionally biased region" description="Acidic residues" evidence="1">
    <location>
        <begin position="135"/>
        <end position="148"/>
    </location>
</feature>
<dbReference type="AlphaFoldDB" id="A0A9W8K0C9"/>
<feature type="compositionally biased region" description="Polar residues" evidence="1">
    <location>
        <begin position="81"/>
        <end position="93"/>
    </location>
</feature>
<evidence type="ECO:0000256" key="1">
    <source>
        <dbReference type="SAM" id="MobiDB-lite"/>
    </source>
</evidence>
<gene>
    <name evidence="2" type="ORF">NLJ89_g5809</name>
</gene>
<feature type="compositionally biased region" description="Basic residues" evidence="1">
    <location>
        <begin position="1"/>
        <end position="12"/>
    </location>
</feature>
<dbReference type="EMBL" id="JANKHO010000570">
    <property type="protein sequence ID" value="KAJ3508348.1"/>
    <property type="molecule type" value="Genomic_DNA"/>
</dbReference>
<keyword evidence="3" id="KW-1185">Reference proteome</keyword>
<reference evidence="2" key="1">
    <citation type="submission" date="2022-07" db="EMBL/GenBank/DDBJ databases">
        <title>Genome Sequence of Agrocybe chaxingu.</title>
        <authorList>
            <person name="Buettner E."/>
        </authorList>
    </citation>
    <scope>NUCLEOTIDE SEQUENCE</scope>
    <source>
        <strain evidence="2">MP-N11</strain>
    </source>
</reference>
<comment type="caution">
    <text evidence="2">The sequence shown here is derived from an EMBL/GenBank/DDBJ whole genome shotgun (WGS) entry which is preliminary data.</text>
</comment>
<feature type="compositionally biased region" description="Low complexity" evidence="1">
    <location>
        <begin position="54"/>
        <end position="63"/>
    </location>
</feature>
<name>A0A9W8K0C9_9AGAR</name>
<accession>A0A9W8K0C9</accession>
<organism evidence="2 3">
    <name type="scientific">Agrocybe chaxingu</name>
    <dbReference type="NCBI Taxonomy" id="84603"/>
    <lineage>
        <taxon>Eukaryota</taxon>
        <taxon>Fungi</taxon>
        <taxon>Dikarya</taxon>
        <taxon>Basidiomycota</taxon>
        <taxon>Agaricomycotina</taxon>
        <taxon>Agaricomycetes</taxon>
        <taxon>Agaricomycetidae</taxon>
        <taxon>Agaricales</taxon>
        <taxon>Agaricineae</taxon>
        <taxon>Strophariaceae</taxon>
        <taxon>Agrocybe</taxon>
    </lineage>
</organism>
<feature type="region of interest" description="Disordered" evidence="1">
    <location>
        <begin position="1"/>
        <end position="154"/>
    </location>
</feature>
<evidence type="ECO:0000313" key="3">
    <source>
        <dbReference type="Proteomes" id="UP001148786"/>
    </source>
</evidence>
<proteinExistence type="predicted"/>
<protein>
    <submittedName>
        <fullName evidence="2">Uncharacterized protein</fullName>
    </submittedName>
</protein>